<dbReference type="InterPro" id="IPR046843">
    <property type="entry name" value="LonB_AAA-LID"/>
</dbReference>
<feature type="active site" evidence="2">
    <location>
        <position position="696"/>
    </location>
</feature>
<accession>A0A1G9DZ64</accession>
<sequence length="781" mass="89327">MKNYPKLSHEHVKKYCDIENLNFITTAEVEAVKGIIGQKKGESAMEFGLQIHHRSYNIYISGYKGTGRTTYTQEIVKKIAKTKDVPNDWCYVYSFEGNGKALALNLPAGMGKEFQKDMEELIQDLLIQVPQVFNSEDYDRRKNEIIRQYQEYKNKLLQDLSEFAHKKQFAVKSTSTGFIFIPLRDGEEMSDEAIKQLNEEDGKKLQEQLEEIQDKALDMVLKIKKFEGFAKKKLLQLEMKVGLFIVKPLIHDLVKKYTTCERVTEYLGKVEKDLIENIYQFINDEDEDQHLADKKEDPGFVKKYQVNLLVNNEETQGAPVVMEFNPTLNRLTGKIEYENVNGVLRTDFLHIKPGAIHLANGGYLILEAKQLLTNPYAWETLKRILHTREITVENMGSQLGIVDVASLKLEPIPIDLKIILIGSGSLYHLLCHYDEDFQKYFKVLVDFDYEMQRSIEHEKQMAAFVSSYVKSEGMKDFDTKGIARLIEYSSRLTGNQKKLSTRFNKLIEIIIEADQWAKLENSRIVTGNHVDKAIHEKWNRLNKYQSRVEEMFETEKILIDIEGKKIGVINGLSVINVGDYTFGKPSVITVTCGMGKEGIINIEREANMSGDIYDKGIMILTGFLIQNFAQDMNLSISARICFEQSYGGVDGDSASSAELYALLSSISGIPIKQYIAVTGSVNQRGYIQPVGGVTEKVEGFYRLCKKRGFTKNQGVIIPYQNIENLMLCDEVVESIKKGDFHVYAIKHVNEGIEIMTDEAIEIVYKEVRKKLTHYKETIDKE</sequence>
<dbReference type="GO" id="GO:0004176">
    <property type="term" value="F:ATP-dependent peptidase activity"/>
    <property type="evidence" value="ECO:0007669"/>
    <property type="project" value="UniProtKB-UniRule"/>
</dbReference>
<dbReference type="Pfam" id="PF05362">
    <property type="entry name" value="Lon_C"/>
    <property type="match status" value="1"/>
</dbReference>
<dbReference type="Pfam" id="PF20437">
    <property type="entry name" value="LonC_helical"/>
    <property type="match status" value="1"/>
</dbReference>
<dbReference type="GO" id="GO:0004252">
    <property type="term" value="F:serine-type endopeptidase activity"/>
    <property type="evidence" value="ECO:0007669"/>
    <property type="project" value="UniProtKB-UniRule"/>
</dbReference>
<dbReference type="GO" id="GO:0030163">
    <property type="term" value="P:protein catabolic process"/>
    <property type="evidence" value="ECO:0007669"/>
    <property type="project" value="InterPro"/>
</dbReference>
<comment type="similarity">
    <text evidence="2">Belongs to the peptidase S16 family.</text>
</comment>
<dbReference type="InterPro" id="IPR046844">
    <property type="entry name" value="Lon-like_helical"/>
</dbReference>
<dbReference type="InterPro" id="IPR041699">
    <property type="entry name" value="AAA_32"/>
</dbReference>
<evidence type="ECO:0000256" key="1">
    <source>
        <dbReference type="ARBA" id="ARBA00022670"/>
    </source>
</evidence>
<dbReference type="InterPro" id="IPR020568">
    <property type="entry name" value="Ribosomal_Su5_D2-typ_SF"/>
</dbReference>
<dbReference type="PRINTS" id="PR00830">
    <property type="entry name" value="ENDOLAPTASE"/>
</dbReference>
<evidence type="ECO:0000256" key="2">
    <source>
        <dbReference type="PROSITE-ProRule" id="PRU01122"/>
    </source>
</evidence>
<dbReference type="GO" id="GO:0006508">
    <property type="term" value="P:proteolysis"/>
    <property type="evidence" value="ECO:0007669"/>
    <property type="project" value="UniProtKB-KW"/>
</dbReference>
<keyword evidence="2" id="KW-0378">Hydrolase</keyword>
<dbReference type="Gene3D" id="3.30.230.10">
    <property type="match status" value="1"/>
</dbReference>
<feature type="domain" description="Lon proteolytic" evidence="3">
    <location>
        <begin position="563"/>
        <end position="758"/>
    </location>
</feature>
<name>A0A1G9DZ64_9FIRM</name>
<dbReference type="Gene3D" id="3.40.50.300">
    <property type="entry name" value="P-loop containing nucleotide triphosphate hydrolases"/>
    <property type="match status" value="2"/>
</dbReference>
<proteinExistence type="inferred from homology"/>
<evidence type="ECO:0000313" key="5">
    <source>
        <dbReference type="Proteomes" id="UP000198718"/>
    </source>
</evidence>
<dbReference type="EC" id="3.4.21.53" evidence="2"/>
<dbReference type="AlphaFoldDB" id="A0A1G9DZ64"/>
<dbReference type="Proteomes" id="UP000198718">
    <property type="component" value="Unassembled WGS sequence"/>
</dbReference>
<dbReference type="Pfam" id="PF20436">
    <property type="entry name" value="LonB_AAA-LID"/>
    <property type="match status" value="1"/>
</dbReference>
<dbReference type="PANTHER" id="PTHR10046">
    <property type="entry name" value="ATP DEPENDENT LON PROTEASE FAMILY MEMBER"/>
    <property type="match status" value="1"/>
</dbReference>
<dbReference type="PROSITE" id="PS51786">
    <property type="entry name" value="LON_PROTEOLYTIC"/>
    <property type="match status" value="1"/>
</dbReference>
<reference evidence="4 5" key="1">
    <citation type="submission" date="2016-10" db="EMBL/GenBank/DDBJ databases">
        <authorList>
            <person name="de Groot N.N."/>
        </authorList>
    </citation>
    <scope>NUCLEOTIDE SEQUENCE [LARGE SCALE GENOMIC DNA]</scope>
    <source>
        <strain evidence="4 5">DSM 18346</strain>
    </source>
</reference>
<dbReference type="InterPro" id="IPR014721">
    <property type="entry name" value="Ribsml_uS5_D2-typ_fold_subgr"/>
</dbReference>
<feature type="active site" evidence="2">
    <location>
        <position position="653"/>
    </location>
</feature>
<dbReference type="InterPro" id="IPR008269">
    <property type="entry name" value="Lon_proteolytic"/>
</dbReference>
<keyword evidence="5" id="KW-1185">Reference proteome</keyword>
<dbReference type="InterPro" id="IPR027417">
    <property type="entry name" value="P-loop_NTPase"/>
</dbReference>
<gene>
    <name evidence="4" type="ORF">SAMN05660472_01783</name>
</gene>
<keyword evidence="1 2" id="KW-0645">Protease</keyword>
<dbReference type="STRING" id="393762.SAMN05660472_01783"/>
<organism evidence="4 5">
    <name type="scientific">Natronincola ferrireducens</name>
    <dbReference type="NCBI Taxonomy" id="393762"/>
    <lineage>
        <taxon>Bacteria</taxon>
        <taxon>Bacillati</taxon>
        <taxon>Bacillota</taxon>
        <taxon>Clostridia</taxon>
        <taxon>Peptostreptococcales</taxon>
        <taxon>Natronincolaceae</taxon>
        <taxon>Natronincola</taxon>
    </lineage>
</organism>
<dbReference type="InterPro" id="IPR027065">
    <property type="entry name" value="Lon_Prtase"/>
</dbReference>
<evidence type="ECO:0000313" key="4">
    <source>
        <dbReference type="EMBL" id="SDK69156.1"/>
    </source>
</evidence>
<evidence type="ECO:0000259" key="3">
    <source>
        <dbReference type="PROSITE" id="PS51786"/>
    </source>
</evidence>
<dbReference type="EMBL" id="FNFP01000003">
    <property type="protein sequence ID" value="SDK69156.1"/>
    <property type="molecule type" value="Genomic_DNA"/>
</dbReference>
<protein>
    <recommendedName>
        <fullName evidence="2">endopeptidase La</fullName>
        <ecNumber evidence="2">3.4.21.53</ecNumber>
    </recommendedName>
</protein>
<dbReference type="Pfam" id="PF13654">
    <property type="entry name" value="AAA_32"/>
    <property type="match status" value="1"/>
</dbReference>
<dbReference type="SUPFAM" id="SSF54211">
    <property type="entry name" value="Ribosomal protein S5 domain 2-like"/>
    <property type="match status" value="1"/>
</dbReference>
<dbReference type="RefSeq" id="WP_090553358.1">
    <property type="nucleotide sequence ID" value="NZ_FNFP01000003.1"/>
</dbReference>
<keyword evidence="2" id="KW-0720">Serine protease</keyword>
<dbReference type="Gene3D" id="1.10.8.60">
    <property type="match status" value="1"/>
</dbReference>
<dbReference type="OrthoDB" id="9758568at2"/>
<dbReference type="GO" id="GO:0005524">
    <property type="term" value="F:ATP binding"/>
    <property type="evidence" value="ECO:0007669"/>
    <property type="project" value="InterPro"/>
</dbReference>
<dbReference type="SUPFAM" id="SSF52540">
    <property type="entry name" value="P-loop containing nucleoside triphosphate hydrolases"/>
    <property type="match status" value="1"/>
</dbReference>
<comment type="catalytic activity">
    <reaction evidence="2">
        <text>Hydrolysis of proteins in presence of ATP.</text>
        <dbReference type="EC" id="3.4.21.53"/>
    </reaction>
</comment>